<dbReference type="PRINTS" id="PR00364">
    <property type="entry name" value="DISEASERSIST"/>
</dbReference>
<gene>
    <name evidence="9" type="ORF">FH972_006197</name>
</gene>
<dbReference type="InterPro" id="IPR032675">
    <property type="entry name" value="LRR_dom_sf"/>
</dbReference>
<dbReference type="GO" id="GO:0043531">
    <property type="term" value="F:ADP binding"/>
    <property type="evidence" value="ECO:0007669"/>
    <property type="project" value="InterPro"/>
</dbReference>
<dbReference type="InterPro" id="IPR041118">
    <property type="entry name" value="Rx_N"/>
</dbReference>
<evidence type="ECO:0000259" key="7">
    <source>
        <dbReference type="Pfam" id="PF18052"/>
    </source>
</evidence>
<feature type="domain" description="Disease resistance N-terminal" evidence="7">
    <location>
        <begin position="5"/>
        <end position="90"/>
    </location>
</feature>
<accession>A0A5N6QRK5</accession>
<dbReference type="SUPFAM" id="SSF52540">
    <property type="entry name" value="P-loop containing nucleoside triphosphate hydrolases"/>
    <property type="match status" value="1"/>
</dbReference>
<dbReference type="Gene3D" id="1.20.5.4130">
    <property type="match status" value="1"/>
</dbReference>
<evidence type="ECO:0000256" key="3">
    <source>
        <dbReference type="ARBA" id="ARBA00022821"/>
    </source>
</evidence>
<dbReference type="EMBL" id="CM017322">
    <property type="protein sequence ID" value="KAE8009781.1"/>
    <property type="molecule type" value="Genomic_DNA"/>
</dbReference>
<keyword evidence="10" id="KW-1185">Reference proteome</keyword>
<dbReference type="Proteomes" id="UP000327013">
    <property type="component" value="Chromosome 2"/>
</dbReference>
<keyword evidence="5" id="KW-0732">Signal</keyword>
<dbReference type="FunFam" id="3.40.50.300:FF:001091">
    <property type="entry name" value="Probable disease resistance protein At1g61300"/>
    <property type="match status" value="1"/>
</dbReference>
<sequence length="857" mass="96829">MAEIAVSFLLHKLTFLLGDEVQLLSGVRAEVQYINEEFVRIKVFLRVADGMEDNDPELKVWVKQVREVSYDIEDVLDDLRHRFTHHNRSRGLYASLRKLSSWAKNPMALHLIASEMQAIKSRVASISEGHRKYCYRNNRVEQGSSSLTWLDCQGDALLLEDTDLVGIAEHKMKLIGWLVTGQTGRQVVSLVGMGGLGKTTLAKQVYEDAEVKKCFKLCAWVIVSRAFNIEELLKDMVQQLHYSVIGKPAPQAVDGMKTHQLQDMIKTLLKESRYLIVLDDVWQIEAWDAVKLALPNNNRSSRIMLTTRNKEVASTCCIGSHDMVYELEHLPEKESWTLFCKKTFRGNLCPAHLVEICECIVGICRGLPLAIVALGGVLAKKDHGNTDEWRNICRSIGAEIEGNHELGNMTKSADQNFATIAKEENVEWPDKVRRLSLSNTLQNLQQNKTTSHLRSLLMFGVMDLPTNISLSKLFPAGFRRLNVFDLQGAPLESFPGKVAKLFHLKYLSFRDTKVKTIPRSIKKLINLETLDLKGTYVNELPVEILELKKLRHLLVYRQEITSYADFHSKHGFKAPAGIGGFQSLQKLCFVEADQGSSSTLMAELGKITKLRRLGIIKLRREDGVALCSSLEKLSNLRALSITSLEEDEIIDLQHISSPPPFLQRLYLTGVLLEKLPDWIASLRDLVRVYLKWSQLKTDPLIHLQGLPNLAHLELLQVYKGKELCFKAEGFQNLKVLGLDKFDSLEAITVEEGAMPKLEKLIIQRCELLKKVPSGIENLTELKVVEFFDMPDELITTLLPNRGDDHRKVAGVPAVYSSYLRDGGWDVYSLETFEAKLTSPGPSAPIRSTELRSALWKV</sequence>
<dbReference type="AlphaFoldDB" id="A0A5N6QRK5"/>
<evidence type="ECO:0000256" key="1">
    <source>
        <dbReference type="ARBA" id="ARBA00022737"/>
    </source>
</evidence>
<keyword evidence="4" id="KW-0067">ATP-binding</keyword>
<feature type="domain" description="Disease resistance R13L4/SHOC-2-like LRR" evidence="8">
    <location>
        <begin position="476"/>
        <end position="786"/>
    </location>
</feature>
<organism evidence="9 10">
    <name type="scientific">Carpinus fangiana</name>
    <dbReference type="NCBI Taxonomy" id="176857"/>
    <lineage>
        <taxon>Eukaryota</taxon>
        <taxon>Viridiplantae</taxon>
        <taxon>Streptophyta</taxon>
        <taxon>Embryophyta</taxon>
        <taxon>Tracheophyta</taxon>
        <taxon>Spermatophyta</taxon>
        <taxon>Magnoliopsida</taxon>
        <taxon>eudicotyledons</taxon>
        <taxon>Gunneridae</taxon>
        <taxon>Pentapetalae</taxon>
        <taxon>rosids</taxon>
        <taxon>fabids</taxon>
        <taxon>Fagales</taxon>
        <taxon>Betulaceae</taxon>
        <taxon>Carpinus</taxon>
    </lineage>
</organism>
<dbReference type="InterPro" id="IPR027417">
    <property type="entry name" value="P-loop_NTPase"/>
</dbReference>
<dbReference type="SUPFAM" id="SSF52058">
    <property type="entry name" value="L domain-like"/>
    <property type="match status" value="1"/>
</dbReference>
<evidence type="ECO:0000313" key="9">
    <source>
        <dbReference type="EMBL" id="KAE8009781.1"/>
    </source>
</evidence>
<reference evidence="9 10" key="1">
    <citation type="submission" date="2019-06" db="EMBL/GenBank/DDBJ databases">
        <title>A chromosomal-level reference genome of Carpinus fangiana (Coryloideae, Betulaceae).</title>
        <authorList>
            <person name="Yang X."/>
            <person name="Wang Z."/>
            <person name="Zhang L."/>
            <person name="Hao G."/>
            <person name="Liu J."/>
            <person name="Yang Y."/>
        </authorList>
    </citation>
    <scope>NUCLEOTIDE SEQUENCE [LARGE SCALE GENOMIC DNA]</scope>
    <source>
        <strain evidence="9">Cfa_2016G</strain>
        <tissue evidence="9">Leaf</tissue>
    </source>
</reference>
<dbReference type="GO" id="GO:0005524">
    <property type="term" value="F:ATP binding"/>
    <property type="evidence" value="ECO:0007669"/>
    <property type="project" value="UniProtKB-KW"/>
</dbReference>
<protein>
    <recommendedName>
        <fullName evidence="11">AAA+ ATPase domain-containing protein</fullName>
    </recommendedName>
</protein>
<keyword evidence="2" id="KW-0547">Nucleotide-binding</keyword>
<dbReference type="Pfam" id="PF23598">
    <property type="entry name" value="LRR_14"/>
    <property type="match status" value="1"/>
</dbReference>
<evidence type="ECO:0000259" key="6">
    <source>
        <dbReference type="Pfam" id="PF00931"/>
    </source>
</evidence>
<dbReference type="CDD" id="cd14798">
    <property type="entry name" value="RX-CC_like"/>
    <property type="match status" value="1"/>
</dbReference>
<dbReference type="InterPro" id="IPR042197">
    <property type="entry name" value="Apaf_helical"/>
</dbReference>
<evidence type="ECO:0000313" key="10">
    <source>
        <dbReference type="Proteomes" id="UP000327013"/>
    </source>
</evidence>
<dbReference type="InterPro" id="IPR055414">
    <property type="entry name" value="LRR_R13L4/SHOC2-like"/>
</dbReference>
<dbReference type="PANTHER" id="PTHR36766:SF63">
    <property type="entry name" value="NB-ARC DOMAIN-CONTAINING PROTEIN"/>
    <property type="match status" value="1"/>
</dbReference>
<dbReference type="Pfam" id="PF18052">
    <property type="entry name" value="Rx_N"/>
    <property type="match status" value="1"/>
</dbReference>
<dbReference type="GO" id="GO:0006952">
    <property type="term" value="P:defense response"/>
    <property type="evidence" value="ECO:0007669"/>
    <property type="project" value="UniProtKB-KW"/>
</dbReference>
<evidence type="ECO:0000256" key="2">
    <source>
        <dbReference type="ARBA" id="ARBA00022741"/>
    </source>
</evidence>
<keyword evidence="3" id="KW-0611">Plant defense</keyword>
<evidence type="ECO:0000259" key="8">
    <source>
        <dbReference type="Pfam" id="PF23598"/>
    </source>
</evidence>
<name>A0A5N6QRK5_9ROSI</name>
<evidence type="ECO:0008006" key="11">
    <source>
        <dbReference type="Google" id="ProtNLM"/>
    </source>
</evidence>
<dbReference type="InterPro" id="IPR038005">
    <property type="entry name" value="RX-like_CC"/>
</dbReference>
<dbReference type="Gene3D" id="3.80.10.10">
    <property type="entry name" value="Ribonuclease Inhibitor"/>
    <property type="match status" value="1"/>
</dbReference>
<dbReference type="Gene3D" id="3.40.50.300">
    <property type="entry name" value="P-loop containing nucleotide triphosphate hydrolases"/>
    <property type="match status" value="1"/>
</dbReference>
<feature type="signal peptide" evidence="5">
    <location>
        <begin position="1"/>
        <end position="18"/>
    </location>
</feature>
<dbReference type="InterPro" id="IPR002182">
    <property type="entry name" value="NB-ARC"/>
</dbReference>
<feature type="domain" description="NB-ARC" evidence="6">
    <location>
        <begin position="169"/>
        <end position="348"/>
    </location>
</feature>
<dbReference type="Pfam" id="PF00931">
    <property type="entry name" value="NB-ARC"/>
    <property type="match status" value="1"/>
</dbReference>
<keyword evidence="1" id="KW-0677">Repeat</keyword>
<dbReference type="Gene3D" id="1.10.8.430">
    <property type="entry name" value="Helical domain of apoptotic protease-activating factors"/>
    <property type="match status" value="1"/>
</dbReference>
<evidence type="ECO:0000256" key="5">
    <source>
        <dbReference type="SAM" id="SignalP"/>
    </source>
</evidence>
<evidence type="ECO:0000256" key="4">
    <source>
        <dbReference type="ARBA" id="ARBA00022840"/>
    </source>
</evidence>
<dbReference type="OrthoDB" id="690341at2759"/>
<dbReference type="PANTHER" id="PTHR36766">
    <property type="entry name" value="PLANT BROAD-SPECTRUM MILDEW RESISTANCE PROTEIN RPW8"/>
    <property type="match status" value="1"/>
</dbReference>
<proteinExistence type="predicted"/>
<feature type="chain" id="PRO_5024295564" description="AAA+ ATPase domain-containing protein" evidence="5">
    <location>
        <begin position="19"/>
        <end position="857"/>
    </location>
</feature>
<dbReference type="GO" id="GO:0051707">
    <property type="term" value="P:response to other organism"/>
    <property type="evidence" value="ECO:0007669"/>
    <property type="project" value="UniProtKB-ARBA"/>
</dbReference>